<dbReference type="Pfam" id="PF15874">
    <property type="entry name" value="Il2rg"/>
    <property type="match status" value="1"/>
</dbReference>
<feature type="region of interest" description="Disordered" evidence="1">
    <location>
        <begin position="133"/>
        <end position="178"/>
    </location>
</feature>
<dbReference type="InterPro" id="IPR039471">
    <property type="entry name" value="CXorf65-like"/>
</dbReference>
<accession>A0A7J7SG41</accession>
<comment type="caution">
    <text evidence="2">The sequence shown here is derived from an EMBL/GenBank/DDBJ whole genome shotgun (WGS) entry which is preliminary data.</text>
</comment>
<keyword evidence="3" id="KW-1185">Reference proteome</keyword>
<dbReference type="PANTHER" id="PTHR33887">
    <property type="entry name" value="PB1 DOMAIN-CONTAINING PROTEIN"/>
    <property type="match status" value="1"/>
</dbReference>
<evidence type="ECO:0000256" key="1">
    <source>
        <dbReference type="SAM" id="MobiDB-lite"/>
    </source>
</evidence>
<evidence type="ECO:0000313" key="2">
    <source>
        <dbReference type="EMBL" id="KAF6287328.1"/>
    </source>
</evidence>
<sequence length="178" mass="20023">MFIYIKHGDNQNFLASINCAVHRLLHYTRIKVGLSKTDTIDLCDETGTMKLFFLMKIPGDYASKFLTPRSTYYVCKVARGTPGTQLANAYLAFVPLLKTPDHTLLDALRTQCDMLEKSRLKMLRLQEAKKAVKIDSSVSLPSKSGDDKSRKLPRKSPSQKTKAGLLSKKGKQQTKKIK</sequence>
<dbReference type="PANTHER" id="PTHR33887:SF4">
    <property type="entry name" value="AB2-183"/>
    <property type="match status" value="1"/>
</dbReference>
<dbReference type="EMBL" id="JACAGB010000040">
    <property type="protein sequence ID" value="KAF6287328.1"/>
    <property type="molecule type" value="Genomic_DNA"/>
</dbReference>
<dbReference type="AlphaFoldDB" id="A0A7J7SG41"/>
<name>A0A7J7SG41_PIPKU</name>
<evidence type="ECO:0000313" key="3">
    <source>
        <dbReference type="Proteomes" id="UP000558488"/>
    </source>
</evidence>
<proteinExistence type="predicted"/>
<dbReference type="Proteomes" id="UP000558488">
    <property type="component" value="Unassembled WGS sequence"/>
</dbReference>
<gene>
    <name evidence="2" type="ORF">mPipKuh1_003488</name>
</gene>
<reference evidence="2 3" key="1">
    <citation type="journal article" date="2020" name="Nature">
        <title>Six reference-quality genomes reveal evolution of bat adaptations.</title>
        <authorList>
            <person name="Jebb D."/>
            <person name="Huang Z."/>
            <person name="Pippel M."/>
            <person name="Hughes G.M."/>
            <person name="Lavrichenko K."/>
            <person name="Devanna P."/>
            <person name="Winkler S."/>
            <person name="Jermiin L.S."/>
            <person name="Skirmuntt E.C."/>
            <person name="Katzourakis A."/>
            <person name="Burkitt-Gray L."/>
            <person name="Ray D.A."/>
            <person name="Sullivan K.A.M."/>
            <person name="Roscito J.G."/>
            <person name="Kirilenko B.M."/>
            <person name="Davalos L.M."/>
            <person name="Corthals A.P."/>
            <person name="Power M.L."/>
            <person name="Jones G."/>
            <person name="Ransome R.D."/>
            <person name="Dechmann D.K.N."/>
            <person name="Locatelli A.G."/>
            <person name="Puechmaille S.J."/>
            <person name="Fedrigo O."/>
            <person name="Jarvis E.D."/>
            <person name="Hiller M."/>
            <person name="Vernes S.C."/>
            <person name="Myers E.W."/>
            <person name="Teeling E.C."/>
        </authorList>
    </citation>
    <scope>NUCLEOTIDE SEQUENCE [LARGE SCALE GENOMIC DNA]</scope>
    <source>
        <strain evidence="2">MPipKuh1</strain>
        <tissue evidence="2">Flight muscle</tissue>
    </source>
</reference>
<feature type="compositionally biased region" description="Basic residues" evidence="1">
    <location>
        <begin position="168"/>
        <end position="178"/>
    </location>
</feature>
<organism evidence="2 3">
    <name type="scientific">Pipistrellus kuhlii</name>
    <name type="common">Kuhl's pipistrelle</name>
    <dbReference type="NCBI Taxonomy" id="59472"/>
    <lineage>
        <taxon>Eukaryota</taxon>
        <taxon>Metazoa</taxon>
        <taxon>Chordata</taxon>
        <taxon>Craniata</taxon>
        <taxon>Vertebrata</taxon>
        <taxon>Euteleostomi</taxon>
        <taxon>Mammalia</taxon>
        <taxon>Eutheria</taxon>
        <taxon>Laurasiatheria</taxon>
        <taxon>Chiroptera</taxon>
        <taxon>Yangochiroptera</taxon>
        <taxon>Vespertilionidae</taxon>
        <taxon>Pipistrellus</taxon>
    </lineage>
</organism>
<protein>
    <submittedName>
        <fullName evidence="2">Uncharacterized protein</fullName>
    </submittedName>
</protein>